<feature type="region of interest" description="Disordered" evidence="1">
    <location>
        <begin position="1"/>
        <end position="23"/>
    </location>
</feature>
<evidence type="ECO:0000313" key="2">
    <source>
        <dbReference type="EMBL" id="KAI5324892.1"/>
    </source>
</evidence>
<organism evidence="2 3">
    <name type="scientific">Prunus dulcis</name>
    <name type="common">Almond</name>
    <name type="synonym">Amygdalus dulcis</name>
    <dbReference type="NCBI Taxonomy" id="3755"/>
    <lineage>
        <taxon>Eukaryota</taxon>
        <taxon>Viridiplantae</taxon>
        <taxon>Streptophyta</taxon>
        <taxon>Embryophyta</taxon>
        <taxon>Tracheophyta</taxon>
        <taxon>Spermatophyta</taxon>
        <taxon>Magnoliopsida</taxon>
        <taxon>eudicotyledons</taxon>
        <taxon>Gunneridae</taxon>
        <taxon>Pentapetalae</taxon>
        <taxon>rosids</taxon>
        <taxon>fabids</taxon>
        <taxon>Rosales</taxon>
        <taxon>Rosaceae</taxon>
        <taxon>Amygdaloideae</taxon>
        <taxon>Amygdaleae</taxon>
        <taxon>Prunus</taxon>
    </lineage>
</organism>
<dbReference type="Proteomes" id="UP001054821">
    <property type="component" value="Chromosome 6"/>
</dbReference>
<keyword evidence="3" id="KW-1185">Reference proteome</keyword>
<name>A0AAD4YWE5_PRUDU</name>
<dbReference type="PANTHER" id="PTHR48451">
    <property type="entry name" value="DUF4218 DOMAIN-CONTAINING PROTEIN"/>
    <property type="match status" value="1"/>
</dbReference>
<evidence type="ECO:0008006" key="4">
    <source>
        <dbReference type="Google" id="ProtNLM"/>
    </source>
</evidence>
<protein>
    <recommendedName>
        <fullName evidence="4">DUF4216 domain-containing protein</fullName>
    </recommendedName>
</protein>
<evidence type="ECO:0000313" key="3">
    <source>
        <dbReference type="Proteomes" id="UP001054821"/>
    </source>
</evidence>
<feature type="compositionally biased region" description="Basic and acidic residues" evidence="1">
    <location>
        <begin position="1"/>
        <end position="10"/>
    </location>
</feature>
<dbReference type="AlphaFoldDB" id="A0AAD4YWE5"/>
<accession>A0AAD4YWE5</accession>
<dbReference type="EMBL" id="JAJFAZ020000006">
    <property type="protein sequence ID" value="KAI5324892.1"/>
    <property type="molecule type" value="Genomic_DNA"/>
</dbReference>
<sequence>MYLEGVESRRNRPNRNANHGARNVPGGFSIFLNSGHHIGRKGLSVHMDEAKWQCVSRYVLSNCPEVQPFERRHKLARRANRGRRTLWEANRESAKNFPSWFKKHVKNMKVHGAGSVHEDLCPLALGPSRWCKKYKRYVINGYQFRVKKFDKKNKTQNSGVFVTSEVTSYASTHDTNPIDGRVDYYGVLTDIIEIDYHNDLKILLFDCDWPNTSGRNNGVKADIHGFQLEKDWHVARKTKPRDLFDMNNTGHIDHCEPQNLDDALIEDEEIEVRTDVLGITINRLLPLQVPAYSEGGTDEESNSDDEFG</sequence>
<comment type="caution">
    <text evidence="2">The sequence shown here is derived from an EMBL/GenBank/DDBJ whole genome shotgun (WGS) entry which is preliminary data.</text>
</comment>
<reference evidence="2 3" key="1">
    <citation type="journal article" date="2022" name="G3 (Bethesda)">
        <title>Whole-genome sequence and methylome profiling of the almond [Prunus dulcis (Mill.) D.A. Webb] cultivar 'Nonpareil'.</title>
        <authorList>
            <person name="D'Amico-Willman K.M."/>
            <person name="Ouma W.Z."/>
            <person name="Meulia T."/>
            <person name="Sideli G.M."/>
            <person name="Gradziel T.M."/>
            <person name="Fresnedo-Ramirez J."/>
        </authorList>
    </citation>
    <scope>NUCLEOTIDE SEQUENCE [LARGE SCALE GENOMIC DNA]</scope>
    <source>
        <strain evidence="2">Clone GOH B32 T37-40</strain>
    </source>
</reference>
<proteinExistence type="predicted"/>
<dbReference type="PANTHER" id="PTHR48451:SF1">
    <property type="entry name" value="DUF4218 DOMAIN-CONTAINING PROTEIN"/>
    <property type="match status" value="1"/>
</dbReference>
<evidence type="ECO:0000256" key="1">
    <source>
        <dbReference type="SAM" id="MobiDB-lite"/>
    </source>
</evidence>
<gene>
    <name evidence="2" type="ORF">L3X38_033965</name>
</gene>